<sequence>MASDAFFELCNSLVNPPLRRKYEQFPPRRYGFSEEFMFLTEEEKATLLNRRQCLDGRPPFGRPFLDTALYDPSISKRGRSVSDLDWPGFDIKQNEMFKPEKQCFFHRKCNKQDICVSAALCSRTWISLRQRALLKLAITVCNDPDIQDFVKEHGSVSFIFPSKETEVFMDGEARLVESTWKLEEYLSKDVIQVMRDNAPPKIMMITDTLPFRKWEELVNKKISLLPRSSQPELFGVIRFVSAEIDRWIKDHSLIWRNSAEIARASQCDFDWNCLGRIDRIKTARMLIKNESLRIEDRYILALHYDLVDDMPASEIGKLECEKIAERHVADLGFTTFWITRFWKSEFNYIESRNCFTKSSSDIRLFYLIEALSRKCMQYEDFLFFLSKMDNYERTKVFDACAVDILVYFLDWPLQRNFIHAAKRLLPYFKRRDSRHILDLILYERIMLGRKEFDYISLLKEFWFLCETFYATFHDETFYETCYEEAFHETLMFTINYPTDKNFPNEQLLERFRREYLTYECQGIKYCLLRTKEHSKHPFQTLGRDYIEDHSFVNAFCFLKADEDTHVEASEECVNHALKTR</sequence>
<evidence type="ECO:0000313" key="2">
    <source>
        <dbReference type="Proteomes" id="UP000887013"/>
    </source>
</evidence>
<proteinExistence type="predicted"/>
<accession>A0A8X6MV12</accession>
<comment type="caution">
    <text evidence="1">The sequence shown here is derived from an EMBL/GenBank/DDBJ whole genome shotgun (WGS) entry which is preliminary data.</text>
</comment>
<dbReference type="Proteomes" id="UP000887013">
    <property type="component" value="Unassembled WGS sequence"/>
</dbReference>
<keyword evidence="2" id="KW-1185">Reference proteome</keyword>
<protein>
    <submittedName>
        <fullName evidence="1">Uncharacterized protein</fullName>
    </submittedName>
</protein>
<dbReference type="AlphaFoldDB" id="A0A8X6MV12"/>
<name>A0A8X6MV12_NEPPI</name>
<reference evidence="1" key="1">
    <citation type="submission" date="2020-08" db="EMBL/GenBank/DDBJ databases">
        <title>Multicomponent nature underlies the extraordinary mechanical properties of spider dragline silk.</title>
        <authorList>
            <person name="Kono N."/>
            <person name="Nakamura H."/>
            <person name="Mori M."/>
            <person name="Yoshida Y."/>
            <person name="Ohtoshi R."/>
            <person name="Malay A.D."/>
            <person name="Moran D.A.P."/>
            <person name="Tomita M."/>
            <person name="Numata K."/>
            <person name="Arakawa K."/>
        </authorList>
    </citation>
    <scope>NUCLEOTIDE SEQUENCE</scope>
</reference>
<evidence type="ECO:0000313" key="1">
    <source>
        <dbReference type="EMBL" id="GFS79549.1"/>
    </source>
</evidence>
<dbReference type="EMBL" id="BMAW01002636">
    <property type="protein sequence ID" value="GFS79549.1"/>
    <property type="molecule type" value="Genomic_DNA"/>
</dbReference>
<gene>
    <name evidence="1" type="primary">NCL1_40015</name>
    <name evidence="1" type="ORF">NPIL_211751</name>
</gene>
<organism evidence="1 2">
    <name type="scientific">Nephila pilipes</name>
    <name type="common">Giant wood spider</name>
    <name type="synonym">Nephila maculata</name>
    <dbReference type="NCBI Taxonomy" id="299642"/>
    <lineage>
        <taxon>Eukaryota</taxon>
        <taxon>Metazoa</taxon>
        <taxon>Ecdysozoa</taxon>
        <taxon>Arthropoda</taxon>
        <taxon>Chelicerata</taxon>
        <taxon>Arachnida</taxon>
        <taxon>Araneae</taxon>
        <taxon>Araneomorphae</taxon>
        <taxon>Entelegynae</taxon>
        <taxon>Araneoidea</taxon>
        <taxon>Nephilidae</taxon>
        <taxon>Nephila</taxon>
    </lineage>
</organism>